<sequence length="113" mass="12712">MGWFSPKAMKLVYGEPVHQMVARAFLYGAIKVDNESILTTARYHFVGDHGVVYRGKDRTWHRATPNLAAGVAQLCEEIQQDFNERTAAQNKAREYAREKLAVPSLFTAVKEAA</sequence>
<reference evidence="1 2" key="1">
    <citation type="submission" date="2018-06" db="EMBL/GenBank/DDBJ databases">
        <title>Genomic Encyclopedia of Type Strains, Phase IV (KMG-IV): sequencing the most valuable type-strain genomes for metagenomic binning, comparative biology and taxonomic classification.</title>
        <authorList>
            <person name="Goeker M."/>
        </authorList>
    </citation>
    <scope>NUCLEOTIDE SEQUENCE [LARGE SCALE GENOMIC DNA]</scope>
    <source>
        <strain evidence="1 2">DSM 26720</strain>
    </source>
</reference>
<evidence type="ECO:0000313" key="1">
    <source>
        <dbReference type="EMBL" id="RAK26340.1"/>
    </source>
</evidence>
<accession>A0A364JSW5</accession>
<proteinExistence type="predicted"/>
<dbReference type="Proteomes" id="UP000249453">
    <property type="component" value="Unassembled WGS sequence"/>
</dbReference>
<comment type="caution">
    <text evidence="1">The sequence shown here is derived from an EMBL/GenBank/DDBJ whole genome shotgun (WGS) entry which is preliminary data.</text>
</comment>
<evidence type="ECO:0000313" key="2">
    <source>
        <dbReference type="Proteomes" id="UP000249453"/>
    </source>
</evidence>
<name>A0A364JSW5_9HYPH</name>
<gene>
    <name evidence="1" type="ORF">C7374_11425</name>
</gene>
<keyword evidence="2" id="KW-1185">Reference proteome</keyword>
<dbReference type="EMBL" id="QLMK01000014">
    <property type="protein sequence ID" value="RAK26340.1"/>
    <property type="molecule type" value="Genomic_DNA"/>
</dbReference>
<organism evidence="1 2">
    <name type="scientific">Falsochrobactrum ovis</name>
    <dbReference type="NCBI Taxonomy" id="1293442"/>
    <lineage>
        <taxon>Bacteria</taxon>
        <taxon>Pseudomonadati</taxon>
        <taxon>Pseudomonadota</taxon>
        <taxon>Alphaproteobacteria</taxon>
        <taxon>Hyphomicrobiales</taxon>
        <taxon>Brucellaceae</taxon>
        <taxon>Falsochrobactrum</taxon>
    </lineage>
</organism>
<protein>
    <submittedName>
        <fullName evidence="1">Uncharacterized protein</fullName>
    </submittedName>
</protein>
<dbReference type="AlphaFoldDB" id="A0A364JSW5"/>